<evidence type="ECO:0000313" key="6">
    <source>
        <dbReference type="EMBL" id="MPR32189.1"/>
    </source>
</evidence>
<accession>A0A7C9FND2</accession>
<dbReference type="Pfam" id="PF13525">
    <property type="entry name" value="YfiO"/>
    <property type="match status" value="2"/>
</dbReference>
<dbReference type="InterPro" id="IPR017689">
    <property type="entry name" value="BamD"/>
</dbReference>
<dbReference type="Proteomes" id="UP000479293">
    <property type="component" value="Unassembled WGS sequence"/>
</dbReference>
<dbReference type="InterPro" id="IPR039565">
    <property type="entry name" value="BamD-like"/>
</dbReference>
<keyword evidence="7" id="KW-1185">Reference proteome</keyword>
<keyword evidence="1" id="KW-0732">Signal</keyword>
<evidence type="ECO:0000256" key="4">
    <source>
        <dbReference type="SAM" id="MobiDB-lite"/>
    </source>
</evidence>
<dbReference type="PROSITE" id="PS51257">
    <property type="entry name" value="PROKAR_LIPOPROTEIN"/>
    <property type="match status" value="1"/>
</dbReference>
<dbReference type="NCBIfam" id="TIGR03302">
    <property type="entry name" value="OM_YfiO"/>
    <property type="match status" value="1"/>
</dbReference>
<dbReference type="InterPro" id="IPR011990">
    <property type="entry name" value="TPR-like_helical_dom_sf"/>
</dbReference>
<gene>
    <name evidence="6" type="primary">bamD</name>
    <name evidence="6" type="ORF">GBK04_02205</name>
</gene>
<keyword evidence="2" id="KW-0472">Membrane</keyword>
<reference evidence="6 7" key="1">
    <citation type="submission" date="2019-10" db="EMBL/GenBank/DDBJ databases">
        <title>Draft Genome Sequence of Cytophagaceae sp. SJW1-29.</title>
        <authorList>
            <person name="Choi A."/>
        </authorList>
    </citation>
    <scope>NUCLEOTIDE SEQUENCE [LARGE SCALE GENOMIC DNA]</scope>
    <source>
        <strain evidence="6 7">SJW1-29</strain>
    </source>
</reference>
<dbReference type="RefSeq" id="WP_152756461.1">
    <property type="nucleotide sequence ID" value="NZ_WHLY01000002.1"/>
</dbReference>
<sequence length="303" mass="35297">MRKNTIPAILLLLFAFSLLTSCSKFSKLQKSGTDDEKYKAALEYYQKGDFYRAGLLFEELIPLLKGSTESEMAQFYYAYTQYQQEQYNMSQFLFKKFYDTYARSDYAQEALYMHAYSLYKDSAPASLDQTSTMTAIAALQDFINAYPESPFRNECTGYIMELRRKLELKAYEKAKLYYKISDFNLASLKSSVISIDNFKKDFPDSQYNEELSYLKVDAQYTLAKSSFADKQKERYQAAVKYYQEFVDKYPQSSYLKDAEKLYSNSEEELERIAALEKEKQKNLEKKVDPATKPAKVTTSSIEN</sequence>
<organism evidence="6 7">
    <name type="scientific">Salmonirosea aquatica</name>
    <dbReference type="NCBI Taxonomy" id="2654236"/>
    <lineage>
        <taxon>Bacteria</taxon>
        <taxon>Pseudomonadati</taxon>
        <taxon>Bacteroidota</taxon>
        <taxon>Cytophagia</taxon>
        <taxon>Cytophagales</taxon>
        <taxon>Spirosomataceae</taxon>
        <taxon>Salmonirosea</taxon>
    </lineage>
</organism>
<evidence type="ECO:0000256" key="2">
    <source>
        <dbReference type="ARBA" id="ARBA00023136"/>
    </source>
</evidence>
<evidence type="ECO:0000259" key="5">
    <source>
        <dbReference type="Pfam" id="PF13525"/>
    </source>
</evidence>
<dbReference type="Gene3D" id="1.25.40.10">
    <property type="entry name" value="Tetratricopeptide repeat domain"/>
    <property type="match status" value="1"/>
</dbReference>
<evidence type="ECO:0000256" key="3">
    <source>
        <dbReference type="ARBA" id="ARBA00023237"/>
    </source>
</evidence>
<dbReference type="AlphaFoldDB" id="A0A7C9FND2"/>
<feature type="region of interest" description="Disordered" evidence="4">
    <location>
        <begin position="281"/>
        <end position="303"/>
    </location>
</feature>
<dbReference type="EMBL" id="WHLY01000002">
    <property type="protein sequence ID" value="MPR32189.1"/>
    <property type="molecule type" value="Genomic_DNA"/>
</dbReference>
<feature type="domain" description="Outer membrane lipoprotein BamD-like" evidence="5">
    <location>
        <begin position="183"/>
        <end position="262"/>
    </location>
</feature>
<name>A0A7C9FND2_9BACT</name>
<keyword evidence="3" id="KW-0998">Cell outer membrane</keyword>
<proteinExistence type="predicted"/>
<evidence type="ECO:0000313" key="7">
    <source>
        <dbReference type="Proteomes" id="UP000479293"/>
    </source>
</evidence>
<protein>
    <submittedName>
        <fullName evidence="6">Outer membrane protein assembly factor BamD</fullName>
    </submittedName>
</protein>
<evidence type="ECO:0000256" key="1">
    <source>
        <dbReference type="ARBA" id="ARBA00022729"/>
    </source>
</evidence>
<feature type="domain" description="Outer membrane lipoprotein BamD-like" evidence="5">
    <location>
        <begin position="33"/>
        <end position="180"/>
    </location>
</feature>
<comment type="caution">
    <text evidence="6">The sequence shown here is derived from an EMBL/GenBank/DDBJ whole genome shotgun (WGS) entry which is preliminary data.</text>
</comment>